<organism evidence="4">
    <name type="scientific">marine sediment metagenome</name>
    <dbReference type="NCBI Taxonomy" id="412755"/>
    <lineage>
        <taxon>unclassified sequences</taxon>
        <taxon>metagenomes</taxon>
        <taxon>ecological metagenomes</taxon>
    </lineage>
</organism>
<dbReference type="PANTHER" id="PTHR43156">
    <property type="entry name" value="STAGE II SPORULATION PROTEIN E-RELATED"/>
    <property type="match status" value="1"/>
</dbReference>
<feature type="non-terminal residue" evidence="4">
    <location>
        <position position="260"/>
    </location>
</feature>
<gene>
    <name evidence="4" type="ORF">S06H3_44979</name>
</gene>
<accession>X1QKZ7</accession>
<dbReference type="PANTHER" id="PTHR43156:SF2">
    <property type="entry name" value="STAGE II SPORULATION PROTEIN E"/>
    <property type="match status" value="1"/>
</dbReference>
<evidence type="ECO:0000256" key="1">
    <source>
        <dbReference type="ARBA" id="ARBA00022801"/>
    </source>
</evidence>
<dbReference type="SMART" id="SM00091">
    <property type="entry name" value="PAS"/>
    <property type="match status" value="1"/>
</dbReference>
<feature type="non-terminal residue" evidence="4">
    <location>
        <position position="1"/>
    </location>
</feature>
<dbReference type="InterPro" id="IPR000014">
    <property type="entry name" value="PAS"/>
</dbReference>
<dbReference type="Gene3D" id="3.60.40.10">
    <property type="entry name" value="PPM-type phosphatase domain"/>
    <property type="match status" value="1"/>
</dbReference>
<reference evidence="4" key="1">
    <citation type="journal article" date="2014" name="Front. Microbiol.">
        <title>High frequency of phylogenetically diverse reductive dehalogenase-homologous genes in deep subseafloor sedimentary metagenomes.</title>
        <authorList>
            <person name="Kawai M."/>
            <person name="Futagami T."/>
            <person name="Toyoda A."/>
            <person name="Takaki Y."/>
            <person name="Nishi S."/>
            <person name="Hori S."/>
            <person name="Arai W."/>
            <person name="Tsubouchi T."/>
            <person name="Morono Y."/>
            <person name="Uchiyama I."/>
            <person name="Ito T."/>
            <person name="Fujiyama A."/>
            <person name="Inagaki F."/>
            <person name="Takami H."/>
        </authorList>
    </citation>
    <scope>NUCLEOTIDE SEQUENCE</scope>
    <source>
        <strain evidence="4">Expedition CK06-06</strain>
    </source>
</reference>
<dbReference type="Pfam" id="PF07228">
    <property type="entry name" value="SpoIIE"/>
    <property type="match status" value="1"/>
</dbReference>
<keyword evidence="2" id="KW-0175">Coiled coil</keyword>
<protein>
    <recommendedName>
        <fullName evidence="3">PAS domain-containing protein</fullName>
    </recommendedName>
</protein>
<dbReference type="NCBIfam" id="TIGR00229">
    <property type="entry name" value="sensory_box"/>
    <property type="match status" value="1"/>
</dbReference>
<dbReference type="PROSITE" id="PS50112">
    <property type="entry name" value="PAS"/>
    <property type="match status" value="1"/>
</dbReference>
<sequence>DALINTTPLAMVITDSEGIIEVVNAKTEVMFGYESRELLGKTIEVLMPEGLRENHVKHRANYIAKPFTRLMGIGVELIGRRKGGEEFPVEIGISYSQNRDGIQVISYITDITKRKRVEQDRINEIETEKSSMERELHMAHQVQLDILPEKIPKIPGWSFAVKWLPAREVAGDFYDFIVRNDSDVDLVIADVTDKGTPAALYMAFASSALRAYIDSGFSLKDGITRTNRLMCQESSQGLFVTLFLTCLNPKTGEAFYVNAR</sequence>
<feature type="domain" description="PAS" evidence="3">
    <location>
        <begin position="1"/>
        <end position="49"/>
    </location>
</feature>
<proteinExistence type="predicted"/>
<name>X1QKZ7_9ZZZZ</name>
<comment type="caution">
    <text evidence="4">The sequence shown here is derived from an EMBL/GenBank/DDBJ whole genome shotgun (WGS) entry which is preliminary data.</text>
</comment>
<dbReference type="InterPro" id="IPR052016">
    <property type="entry name" value="Bact_Sigma-Reg"/>
</dbReference>
<dbReference type="InterPro" id="IPR001932">
    <property type="entry name" value="PPM-type_phosphatase-like_dom"/>
</dbReference>
<dbReference type="InterPro" id="IPR035965">
    <property type="entry name" value="PAS-like_dom_sf"/>
</dbReference>
<dbReference type="EMBL" id="BARV01028028">
    <property type="protein sequence ID" value="GAI43939.1"/>
    <property type="molecule type" value="Genomic_DNA"/>
</dbReference>
<dbReference type="InterPro" id="IPR036457">
    <property type="entry name" value="PPM-type-like_dom_sf"/>
</dbReference>
<evidence type="ECO:0000313" key="4">
    <source>
        <dbReference type="EMBL" id="GAI43939.1"/>
    </source>
</evidence>
<dbReference type="GO" id="GO:0016791">
    <property type="term" value="F:phosphatase activity"/>
    <property type="evidence" value="ECO:0007669"/>
    <property type="project" value="TreeGrafter"/>
</dbReference>
<dbReference type="Gene3D" id="3.30.450.20">
    <property type="entry name" value="PAS domain"/>
    <property type="match status" value="1"/>
</dbReference>
<feature type="coiled-coil region" evidence="2">
    <location>
        <begin position="108"/>
        <end position="142"/>
    </location>
</feature>
<dbReference type="SUPFAM" id="SSF55785">
    <property type="entry name" value="PYP-like sensor domain (PAS domain)"/>
    <property type="match status" value="1"/>
</dbReference>
<evidence type="ECO:0000256" key="2">
    <source>
        <dbReference type="SAM" id="Coils"/>
    </source>
</evidence>
<dbReference type="Pfam" id="PF13426">
    <property type="entry name" value="PAS_9"/>
    <property type="match status" value="1"/>
</dbReference>
<dbReference type="AlphaFoldDB" id="X1QKZ7"/>
<evidence type="ECO:0000259" key="3">
    <source>
        <dbReference type="PROSITE" id="PS50112"/>
    </source>
</evidence>
<keyword evidence="1" id="KW-0378">Hydrolase</keyword>
<dbReference type="CDD" id="cd00130">
    <property type="entry name" value="PAS"/>
    <property type="match status" value="1"/>
</dbReference>